<proteinExistence type="predicted"/>
<sequence length="68" mass="8270">KILNIHLSFTEDEQLQHDNDTLSHWSFGSRKRYAMRHLHEHRENIRGINTEEELNKYFDKLAEEMGLF</sequence>
<keyword evidence="2" id="KW-1185">Reference proteome</keyword>
<comment type="caution">
    <text evidence="1">The sequence shown here is derived from an EMBL/GenBank/DDBJ whole genome shotgun (WGS) entry which is preliminary data.</text>
</comment>
<dbReference type="Proteomes" id="UP001151699">
    <property type="component" value="Chromosome A"/>
</dbReference>
<feature type="non-terminal residue" evidence="1">
    <location>
        <position position="68"/>
    </location>
</feature>
<evidence type="ECO:0000313" key="1">
    <source>
        <dbReference type="EMBL" id="KAJ6649812.1"/>
    </source>
</evidence>
<organism evidence="1 2">
    <name type="scientific">Pseudolycoriella hygida</name>
    <dbReference type="NCBI Taxonomy" id="35572"/>
    <lineage>
        <taxon>Eukaryota</taxon>
        <taxon>Metazoa</taxon>
        <taxon>Ecdysozoa</taxon>
        <taxon>Arthropoda</taxon>
        <taxon>Hexapoda</taxon>
        <taxon>Insecta</taxon>
        <taxon>Pterygota</taxon>
        <taxon>Neoptera</taxon>
        <taxon>Endopterygota</taxon>
        <taxon>Diptera</taxon>
        <taxon>Nematocera</taxon>
        <taxon>Sciaroidea</taxon>
        <taxon>Sciaridae</taxon>
        <taxon>Pseudolycoriella</taxon>
    </lineage>
</organism>
<protein>
    <submittedName>
        <fullName evidence="1">Uncharacterized protein</fullName>
    </submittedName>
</protein>
<dbReference type="EMBL" id="WJQU01000001">
    <property type="protein sequence ID" value="KAJ6649812.1"/>
    <property type="molecule type" value="Genomic_DNA"/>
</dbReference>
<evidence type="ECO:0000313" key="2">
    <source>
        <dbReference type="Proteomes" id="UP001151699"/>
    </source>
</evidence>
<accession>A0A9Q0NH28</accession>
<dbReference type="AlphaFoldDB" id="A0A9Q0NH28"/>
<gene>
    <name evidence="1" type="ORF">Bhyg_05052</name>
</gene>
<name>A0A9Q0NH28_9DIPT</name>
<reference evidence="1" key="1">
    <citation type="submission" date="2022-07" db="EMBL/GenBank/DDBJ databases">
        <authorList>
            <person name="Trinca V."/>
            <person name="Uliana J.V.C."/>
            <person name="Torres T.T."/>
            <person name="Ward R.J."/>
            <person name="Monesi N."/>
        </authorList>
    </citation>
    <scope>NUCLEOTIDE SEQUENCE</scope>
    <source>
        <strain evidence="1">HSMRA1968</strain>
        <tissue evidence="1">Whole embryos</tissue>
    </source>
</reference>